<accession>A0A0B7MHZ2</accession>
<protein>
    <submittedName>
        <fullName evidence="1">Cob(I)yrinic acid a,c-diamide adenosyltransferase</fullName>
        <ecNumber evidence="1">2.5.1.17</ecNumber>
    </submittedName>
</protein>
<keyword evidence="2" id="KW-1185">Reference proteome</keyword>
<dbReference type="PIRSF" id="PIRSF015617">
    <property type="entry name" value="Adensltrnsf_CobA"/>
    <property type="match status" value="1"/>
</dbReference>
<name>A0A0B7MHZ2_9FIRM</name>
<proteinExistence type="predicted"/>
<organism evidence="1 2">
    <name type="scientific">Syntrophaceticus schinkii</name>
    <dbReference type="NCBI Taxonomy" id="499207"/>
    <lineage>
        <taxon>Bacteria</taxon>
        <taxon>Bacillati</taxon>
        <taxon>Bacillota</taxon>
        <taxon>Clostridia</taxon>
        <taxon>Thermoanaerobacterales</taxon>
        <taxon>Thermoanaerobacterales Family III. Incertae Sedis</taxon>
        <taxon>Syntrophaceticus</taxon>
    </lineage>
</organism>
<dbReference type="Pfam" id="PF02572">
    <property type="entry name" value="CobA_CobO_BtuR"/>
    <property type="match status" value="1"/>
</dbReference>
<dbReference type="GO" id="GO:0008817">
    <property type="term" value="F:corrinoid adenosyltransferase activity"/>
    <property type="evidence" value="ECO:0007669"/>
    <property type="project" value="UniProtKB-EC"/>
</dbReference>
<dbReference type="OrthoDB" id="9810309at2"/>
<evidence type="ECO:0000313" key="2">
    <source>
        <dbReference type="Proteomes" id="UP000046155"/>
    </source>
</evidence>
<dbReference type="SUPFAM" id="SSF52540">
    <property type="entry name" value="P-loop containing nucleoside triphosphate hydrolases"/>
    <property type="match status" value="1"/>
</dbReference>
<dbReference type="RefSeq" id="WP_044666007.1">
    <property type="nucleotide sequence ID" value="NZ_CDRZ01000276.1"/>
</dbReference>
<sequence>MSRPRLDKGLVQVYTGDSKGKTTAALGQCLRAVGHGFFVCFIQFIKGGAYTGELYSTQRLYPNFAFRQYGITCPYSTLIRQGEEKCRGCGKCFPSKGKDNAECERMTCLGFSAAEKAVCSGEYDIVVLDEINHAIYQNFLTPDEVIALLNKKLPYVEVILTGRNAHPAIIERADLVTEMTLRKHPFQKGIISRRGIEY</sequence>
<keyword evidence="1" id="KW-0808">Transferase</keyword>
<dbReference type="InterPro" id="IPR027417">
    <property type="entry name" value="P-loop_NTPase"/>
</dbReference>
<dbReference type="PANTHER" id="PTHR46638">
    <property type="entry name" value="CORRINOID ADENOSYLTRANSFERASE"/>
    <property type="match status" value="1"/>
</dbReference>
<dbReference type="GO" id="GO:0005524">
    <property type="term" value="F:ATP binding"/>
    <property type="evidence" value="ECO:0007669"/>
    <property type="project" value="InterPro"/>
</dbReference>
<dbReference type="CDD" id="cd00561">
    <property type="entry name" value="CobA_ACA"/>
    <property type="match status" value="1"/>
</dbReference>
<gene>
    <name evidence="1" type="primary">cobO</name>
    <name evidence="1" type="ORF">SSCH_760013</name>
</gene>
<dbReference type="InterPro" id="IPR003724">
    <property type="entry name" value="CblAdoTrfase_CobA"/>
</dbReference>
<dbReference type="PANTHER" id="PTHR46638:SF1">
    <property type="entry name" value="CORRINOID ADENOSYLTRANSFERASE"/>
    <property type="match status" value="1"/>
</dbReference>
<dbReference type="GO" id="GO:0009236">
    <property type="term" value="P:cobalamin biosynthetic process"/>
    <property type="evidence" value="ECO:0007669"/>
    <property type="project" value="InterPro"/>
</dbReference>
<dbReference type="Proteomes" id="UP000046155">
    <property type="component" value="Unassembled WGS sequence"/>
</dbReference>
<reference evidence="2" key="1">
    <citation type="submission" date="2015-01" db="EMBL/GenBank/DDBJ databases">
        <authorList>
            <person name="Manzoor Shahid"/>
            <person name="Zubair Saima"/>
        </authorList>
    </citation>
    <scope>NUCLEOTIDE SEQUENCE [LARGE SCALE GENOMIC DNA]</scope>
    <source>
        <strain evidence="2">Sp3</strain>
    </source>
</reference>
<dbReference type="AlphaFoldDB" id="A0A0B7MHZ2"/>
<evidence type="ECO:0000313" key="1">
    <source>
        <dbReference type="EMBL" id="CEO90219.1"/>
    </source>
</evidence>
<dbReference type="Gene3D" id="3.40.50.300">
    <property type="entry name" value="P-loop containing nucleotide triphosphate hydrolases"/>
    <property type="match status" value="1"/>
</dbReference>
<dbReference type="EMBL" id="CDRZ01000276">
    <property type="protein sequence ID" value="CEO90219.1"/>
    <property type="molecule type" value="Genomic_DNA"/>
</dbReference>
<dbReference type="EC" id="2.5.1.17" evidence="1"/>